<proteinExistence type="predicted"/>
<dbReference type="Gene3D" id="2.60.40.2380">
    <property type="match status" value="1"/>
</dbReference>
<evidence type="ECO:0000259" key="1">
    <source>
        <dbReference type="Pfam" id="PF07696"/>
    </source>
</evidence>
<gene>
    <name evidence="2" type="ORF">METZ01_LOCUS402293</name>
</gene>
<evidence type="ECO:0000313" key="2">
    <source>
        <dbReference type="EMBL" id="SVD49439.1"/>
    </source>
</evidence>
<organism evidence="2">
    <name type="scientific">marine metagenome</name>
    <dbReference type="NCBI Taxonomy" id="408172"/>
    <lineage>
        <taxon>unclassified sequences</taxon>
        <taxon>metagenomes</taxon>
        <taxon>ecological metagenomes</taxon>
    </lineage>
</organism>
<accession>A0A382VSE1</accession>
<feature type="domain" description="7TM-DISM receptor extracellular" evidence="1">
    <location>
        <begin position="82"/>
        <end position="167"/>
    </location>
</feature>
<sequence>MEIIKLNARIIPMRLLLLIFSLFTVAPLIHAVPLSVPVKLDKLDLTPYAVFRVTSSGETDPTKIWKSPDEEWLPRSPGSIKNGDAIWARFELLNGAERERLIWIGQPLSQLELFEVWFTIPGKDHVQHLIVGQDIDRDQWPVNTRAQMLPIELPPNQSVNFLVRLAGAS</sequence>
<dbReference type="InterPro" id="IPR011622">
    <property type="entry name" value="7TMR_DISM_rcpt_extracell_dom2"/>
</dbReference>
<dbReference type="Pfam" id="PF07696">
    <property type="entry name" value="7TMR-DISMED2"/>
    <property type="match status" value="1"/>
</dbReference>
<feature type="non-terminal residue" evidence="2">
    <location>
        <position position="169"/>
    </location>
</feature>
<dbReference type="EMBL" id="UINC01154256">
    <property type="protein sequence ID" value="SVD49439.1"/>
    <property type="molecule type" value="Genomic_DNA"/>
</dbReference>
<name>A0A382VSE1_9ZZZZ</name>
<protein>
    <recommendedName>
        <fullName evidence="1">7TM-DISM receptor extracellular domain-containing protein</fullName>
    </recommendedName>
</protein>
<dbReference type="AlphaFoldDB" id="A0A382VSE1"/>
<reference evidence="2" key="1">
    <citation type="submission" date="2018-05" db="EMBL/GenBank/DDBJ databases">
        <authorList>
            <person name="Lanie J.A."/>
            <person name="Ng W.-L."/>
            <person name="Kazmierczak K.M."/>
            <person name="Andrzejewski T.M."/>
            <person name="Davidsen T.M."/>
            <person name="Wayne K.J."/>
            <person name="Tettelin H."/>
            <person name="Glass J.I."/>
            <person name="Rusch D."/>
            <person name="Podicherti R."/>
            <person name="Tsui H.-C.T."/>
            <person name="Winkler M.E."/>
        </authorList>
    </citation>
    <scope>NUCLEOTIDE SEQUENCE</scope>
</reference>